<reference evidence="4" key="1">
    <citation type="submission" date="2016-01" db="EMBL/GenBank/DDBJ databases">
        <title>Draft genome sequence of Thermodesulfovibrio aggregans strain TGE-P1.</title>
        <authorList>
            <person name="Sekiguchi Y."/>
            <person name="Ohashi A."/>
            <person name="Matsuura N."/>
            <person name="Tourlousse M.D."/>
        </authorList>
    </citation>
    <scope>NUCLEOTIDE SEQUENCE [LARGE SCALE GENOMIC DNA]</scope>
    <source>
        <strain evidence="4">TGE-P1</strain>
    </source>
</reference>
<dbReference type="InterPro" id="IPR018821">
    <property type="entry name" value="DUF294_put_nucleoTrafse_sb-bd"/>
</dbReference>
<dbReference type="InterPro" id="IPR051257">
    <property type="entry name" value="Diverse_CBS-Domain"/>
</dbReference>
<evidence type="ECO:0000259" key="2">
    <source>
        <dbReference type="PROSITE" id="PS50042"/>
    </source>
</evidence>
<keyword evidence="4" id="KW-1185">Reference proteome</keyword>
<evidence type="ECO:0000256" key="1">
    <source>
        <dbReference type="ARBA" id="ARBA00023122"/>
    </source>
</evidence>
<dbReference type="CDD" id="cd00038">
    <property type="entry name" value="CAP_ED"/>
    <property type="match status" value="1"/>
</dbReference>
<dbReference type="OrthoDB" id="9810963at2"/>
<dbReference type="InterPro" id="IPR046342">
    <property type="entry name" value="CBS_dom_sf"/>
</dbReference>
<dbReference type="InterPro" id="IPR018490">
    <property type="entry name" value="cNMP-bd_dom_sf"/>
</dbReference>
<evidence type="ECO:0000313" key="3">
    <source>
        <dbReference type="EMBL" id="GAQ95181.1"/>
    </source>
</evidence>
<dbReference type="Pfam" id="PF00571">
    <property type="entry name" value="CBS"/>
    <property type="match status" value="2"/>
</dbReference>
<dbReference type="STRING" id="86166.TAGGR_267"/>
<dbReference type="PANTHER" id="PTHR43080">
    <property type="entry name" value="CBS DOMAIN-CONTAINING PROTEIN CBSX3, MITOCHONDRIAL"/>
    <property type="match status" value="1"/>
</dbReference>
<dbReference type="InterPro" id="IPR014710">
    <property type="entry name" value="RmlC-like_jellyroll"/>
</dbReference>
<dbReference type="InterPro" id="IPR005105">
    <property type="entry name" value="GlnD_Uridyltrans_N"/>
</dbReference>
<organism evidence="3 4">
    <name type="scientific">Thermodesulfovibrio aggregans</name>
    <dbReference type="NCBI Taxonomy" id="86166"/>
    <lineage>
        <taxon>Bacteria</taxon>
        <taxon>Pseudomonadati</taxon>
        <taxon>Nitrospirota</taxon>
        <taxon>Thermodesulfovibrionia</taxon>
        <taxon>Thermodesulfovibrionales</taxon>
        <taxon>Thermodesulfovibrionaceae</taxon>
        <taxon>Thermodesulfovibrio</taxon>
    </lineage>
</organism>
<gene>
    <name evidence="3" type="ORF">TAGGR_267</name>
</gene>
<evidence type="ECO:0000313" key="4">
    <source>
        <dbReference type="Proteomes" id="UP000054976"/>
    </source>
</evidence>
<sequence>MEGLEIIRQIYPFNTLPSEEIEDIVSKAELKVYKKNEILFKEGSEPLKFLYIILEGEVFLEKNSQLIAHLKGGDIFGYVSLVSEMPPVSTAIIVEENTKILQIEKEKFLDLLTKYQSFSRYFTKELAKRIHRTPRLRSSFQIERLLDVRIKDIKIKEPILIRGDANITDTAKTMAENDSTFCLVQRDGDIGIITERDIIKKVLAKEINPSEIKAQDVATFPVIAMDASEPLFNAMLTMAKHKIRKLVIKNAGAIWGILDDRVVISHESKNIVFLIKEIERAKTIEELSYFYSLVNESVVEGVMSGLDPEYVGKYIAELNDHFMSRVAQLVEEELGKPSFRYAIIVIGSEGRREQSLKTDQDNALVFEGNKESKDYFEKFSEKYIKYLLDIGFPPCQGNVMLNNAYWRRTKEEWFKEISRWMENPKPENVLNISIFFDFRNVYGDEELIDELWHYIFTKIKTSKHFLPFLASEAIKFRVPIGFLGNFKTEKEGKHKGEIDIKKYGIFPITQGIRVLSLHNEIRNTNTFERIRKLKEMSIFTSDFARDMEEGYRFLMALRLREQAKEIRNGVLPDNYINPKELARTEKEILKNIFRKIEEFQKLLFDKYNLRYFS</sequence>
<protein>
    <submittedName>
        <fullName evidence="3">CBS domain-containing protein</fullName>
    </submittedName>
</protein>
<dbReference type="Gene3D" id="2.60.120.10">
    <property type="entry name" value="Jelly Rolls"/>
    <property type="match status" value="1"/>
</dbReference>
<dbReference type="AlphaFoldDB" id="A0A0U9HWK4"/>
<feature type="domain" description="Cyclic nucleotide-binding" evidence="2">
    <location>
        <begin position="12"/>
        <end position="129"/>
    </location>
</feature>
<dbReference type="Pfam" id="PF00027">
    <property type="entry name" value="cNMP_binding"/>
    <property type="match status" value="1"/>
</dbReference>
<dbReference type="PANTHER" id="PTHR43080:SF2">
    <property type="entry name" value="CBS DOMAIN-CONTAINING PROTEIN"/>
    <property type="match status" value="1"/>
</dbReference>
<dbReference type="SMART" id="SM00100">
    <property type="entry name" value="cNMP"/>
    <property type="match status" value="1"/>
</dbReference>
<comment type="caution">
    <text evidence="3">The sequence shown here is derived from an EMBL/GenBank/DDBJ whole genome shotgun (WGS) entry which is preliminary data.</text>
</comment>
<dbReference type="InterPro" id="IPR000595">
    <property type="entry name" value="cNMP-bd_dom"/>
</dbReference>
<dbReference type="Gene3D" id="3.10.580.10">
    <property type="entry name" value="CBS-domain"/>
    <property type="match status" value="1"/>
</dbReference>
<dbReference type="EMBL" id="BCNO01000002">
    <property type="protein sequence ID" value="GAQ95181.1"/>
    <property type="molecule type" value="Genomic_DNA"/>
</dbReference>
<keyword evidence="1" id="KW-0129">CBS domain</keyword>
<dbReference type="SUPFAM" id="SSF54631">
    <property type="entry name" value="CBS-domain pair"/>
    <property type="match status" value="1"/>
</dbReference>
<dbReference type="RefSeq" id="WP_059176628.1">
    <property type="nucleotide sequence ID" value="NZ_BCNO01000002.1"/>
</dbReference>
<dbReference type="Proteomes" id="UP000054976">
    <property type="component" value="Unassembled WGS sequence"/>
</dbReference>
<dbReference type="SUPFAM" id="SSF51206">
    <property type="entry name" value="cAMP-binding domain-like"/>
    <property type="match status" value="1"/>
</dbReference>
<accession>A0A0U9HWK4</accession>
<dbReference type="Pfam" id="PF10335">
    <property type="entry name" value="DUF294_C"/>
    <property type="match status" value="1"/>
</dbReference>
<proteinExistence type="predicted"/>
<dbReference type="CDD" id="cd05401">
    <property type="entry name" value="NT_GlnE_GlnD_like"/>
    <property type="match status" value="1"/>
</dbReference>
<dbReference type="InterPro" id="IPR000644">
    <property type="entry name" value="CBS_dom"/>
</dbReference>
<dbReference type="Pfam" id="PF03445">
    <property type="entry name" value="DUF294"/>
    <property type="match status" value="1"/>
</dbReference>
<dbReference type="SMART" id="SM00116">
    <property type="entry name" value="CBS"/>
    <property type="match status" value="2"/>
</dbReference>
<dbReference type="GO" id="GO:0008773">
    <property type="term" value="F:[protein-PII] uridylyltransferase activity"/>
    <property type="evidence" value="ECO:0007669"/>
    <property type="project" value="InterPro"/>
</dbReference>
<name>A0A0U9HWK4_9BACT</name>
<dbReference type="PROSITE" id="PS50042">
    <property type="entry name" value="CNMP_BINDING_3"/>
    <property type="match status" value="1"/>
</dbReference>